<protein>
    <submittedName>
        <fullName evidence="2">Uncharacterized protein</fullName>
    </submittedName>
</protein>
<comment type="caution">
    <text evidence="2">The sequence shown here is derived from an EMBL/GenBank/DDBJ whole genome shotgun (WGS) entry which is preliminary data.</text>
</comment>
<organism evidence="2 3">
    <name type="scientific">Ecytonucleospora hepatopenaei</name>
    <dbReference type="NCBI Taxonomy" id="646526"/>
    <lineage>
        <taxon>Eukaryota</taxon>
        <taxon>Fungi</taxon>
        <taxon>Fungi incertae sedis</taxon>
        <taxon>Microsporidia</taxon>
        <taxon>Enterocytozoonidae</taxon>
        <taxon>Ecytonucleospora</taxon>
    </lineage>
</organism>
<dbReference type="Proteomes" id="UP000192758">
    <property type="component" value="Unassembled WGS sequence"/>
</dbReference>
<dbReference type="AlphaFoldDB" id="A0A1W0E972"/>
<keyword evidence="1" id="KW-0472">Membrane</keyword>
<feature type="transmembrane region" description="Helical" evidence="1">
    <location>
        <begin position="6"/>
        <end position="26"/>
    </location>
</feature>
<dbReference type="VEuPathDB" id="MicrosporidiaDB:EHP00_479"/>
<proteinExistence type="predicted"/>
<reference evidence="2 3" key="1">
    <citation type="journal article" date="2017" name="Environ. Microbiol.">
        <title>Decay of the glycolytic pathway and adaptation to intranuclear parasitism within Enterocytozoonidae microsporidia.</title>
        <authorList>
            <person name="Wiredu Boakye D."/>
            <person name="Jaroenlak P."/>
            <person name="Prachumwat A."/>
            <person name="Williams T.A."/>
            <person name="Bateman K.S."/>
            <person name="Itsathitphaisarn O."/>
            <person name="Sritunyalucksana K."/>
            <person name="Paszkiewicz K.H."/>
            <person name="Moore K.A."/>
            <person name="Stentiford G.D."/>
            <person name="Williams B.A."/>
        </authorList>
    </citation>
    <scope>NUCLEOTIDE SEQUENCE [LARGE SCALE GENOMIC DNA]</scope>
    <source>
        <strain evidence="2 3">TH1</strain>
    </source>
</reference>
<name>A0A1W0E972_9MICR</name>
<evidence type="ECO:0000313" key="2">
    <source>
        <dbReference type="EMBL" id="OQS55762.1"/>
    </source>
</evidence>
<keyword evidence="3" id="KW-1185">Reference proteome</keyword>
<accession>A0A1W0E972</accession>
<sequence length="560" mass="67142">MDKKYFVCFLSWLKFLCLKIFCYLTLKQIGRNILQLILNFIYYFQLFFIAINYLMNNKNHLFLLESFEFIRPSFKLYTYPKNIKLTTNSYNRLAHVINSKINDRYKTKFKGYSRGKTSHIMKNTNRLKNIRKPCFKPNGKTVYNLRYNWVYFFEDLSLFHTKDIEICSKNSELLASASSFKYKCILCNSILTYNKSLNDKLLRHSMSQKHIKNIERYNYDIKHYTYKYHKMFFMILTNYIAVFVGDIEGIHWQRENNLYYEHKEIKNSVILEIKHLIENNKDDLSYRRIELFKENYNIDEKDSNYHDFSQNTCKVSFKTNNSEKSGKNNSESMSEERKNSKNSCNFVFLEDKNSTIVALINILLINEALGLKTDKIYKLNVLKEYLAKKYKIKLESDRFYIENDEIVEYMTDYSYNFTHEILKFPTVRNKEEIFNQGDFFIDLKNDKNNLLSTNLMFNEVVIDDAGIIAWFKAHSLYNGYCIDDNLKYLDQCNPVEYINFDGKEIEESVGDKIDKKIKNHDSLEKRIENKEKISESKLNLEMEKEIQQKKIKILCKKRSK</sequence>
<keyword evidence="1" id="KW-0812">Transmembrane</keyword>
<feature type="transmembrane region" description="Helical" evidence="1">
    <location>
        <begin position="33"/>
        <end position="55"/>
    </location>
</feature>
<dbReference type="EMBL" id="MNPJ01000002">
    <property type="protein sequence ID" value="OQS55762.1"/>
    <property type="molecule type" value="Genomic_DNA"/>
</dbReference>
<keyword evidence="1" id="KW-1133">Transmembrane helix</keyword>
<gene>
    <name evidence="2" type="ORF">EHP00_479</name>
</gene>
<evidence type="ECO:0000256" key="1">
    <source>
        <dbReference type="SAM" id="Phobius"/>
    </source>
</evidence>
<evidence type="ECO:0000313" key="3">
    <source>
        <dbReference type="Proteomes" id="UP000192758"/>
    </source>
</evidence>